<dbReference type="InterPro" id="IPR017972">
    <property type="entry name" value="Cyt_P450_CS"/>
</dbReference>
<evidence type="ECO:0000256" key="8">
    <source>
        <dbReference type="RuleBase" id="RU000461"/>
    </source>
</evidence>
<evidence type="ECO:0000256" key="1">
    <source>
        <dbReference type="ARBA" id="ARBA00010617"/>
    </source>
</evidence>
<dbReference type="PROSITE" id="PS00086">
    <property type="entry name" value="CYTOCHROME_P450"/>
    <property type="match status" value="1"/>
</dbReference>
<dbReference type="PANTHER" id="PTHR24291:SF50">
    <property type="entry name" value="BIFUNCTIONAL ALBAFLAVENONE MONOOXYGENASE_TERPENE SYNTHASE"/>
    <property type="match status" value="1"/>
</dbReference>
<reference evidence="9" key="1">
    <citation type="submission" date="2022-08" db="EMBL/GenBank/DDBJ databases">
        <title>Draft genome sequencing of Roseisolibacter agri AW1220.</title>
        <authorList>
            <person name="Tobiishi Y."/>
            <person name="Tonouchi A."/>
        </authorList>
    </citation>
    <scope>NUCLEOTIDE SEQUENCE</scope>
    <source>
        <strain evidence="9">AW1220</strain>
    </source>
</reference>
<keyword evidence="10" id="KW-1185">Reference proteome</keyword>
<name>A0AA37VDN9_9BACT</name>
<dbReference type="InterPro" id="IPR036396">
    <property type="entry name" value="Cyt_P450_sf"/>
</dbReference>
<dbReference type="Gene3D" id="1.10.630.10">
    <property type="entry name" value="Cytochrome P450"/>
    <property type="match status" value="1"/>
</dbReference>
<protein>
    <submittedName>
        <fullName evidence="9">Cytochrome P450</fullName>
    </submittedName>
</protein>
<dbReference type="GO" id="GO:0005506">
    <property type="term" value="F:iron ion binding"/>
    <property type="evidence" value="ECO:0007669"/>
    <property type="project" value="InterPro"/>
</dbReference>
<proteinExistence type="inferred from homology"/>
<dbReference type="SUPFAM" id="SSF48264">
    <property type="entry name" value="Cytochrome P450"/>
    <property type="match status" value="1"/>
</dbReference>
<sequence>MTASAPASAAAPLALPPGPRARYPGEFVFAMGRDPLGFFRDLQRRHGDVARFRAMGRDFVLLAHPDMVREVLVTEQRRYARGYRYHALKLLLGEGLLTSEGAFHLRQRRLAQPAFHRERVAHYALAMGRAADAWHARWTALAADAAGTGAPARVDMADEMGKLALAIVSATLFGNDVTDEADAVARALDVALHSATPAFVAVARWALHLPIPAARRFKQARADLDAVVYRLIDERRRGGGDGQDLLSLLLNATDTEGEDGDGARMTDLQLRDEAMTLFLAGHETTANALAWTWYLLARHPEVAERLRASLDATLDGRTPTMDDVPRLGYARQVLSEAMRLYPPAYAIGRIALEDVTFGGWRVPARAGVIVSQWLVHRDPRWWPEPERFDPDRWAPGAGADRHRFAYFPFGAGTRICIGEQFAWTEALVVLATLAARWRPALVPGVDVTPEPIITLRPRDGLPMTLHAR</sequence>
<dbReference type="InterPro" id="IPR001128">
    <property type="entry name" value="Cyt_P450"/>
</dbReference>
<comment type="caution">
    <text evidence="9">The sequence shown here is derived from an EMBL/GenBank/DDBJ whole genome shotgun (WGS) entry which is preliminary data.</text>
</comment>
<dbReference type="RefSeq" id="WP_284348415.1">
    <property type="nucleotide sequence ID" value="NZ_BRXS01000001.1"/>
</dbReference>
<keyword evidence="4 8" id="KW-0560">Oxidoreductase</keyword>
<gene>
    <name evidence="9" type="ORF">rosag_04820</name>
</gene>
<dbReference type="InterPro" id="IPR050196">
    <property type="entry name" value="Cytochrome_P450_Monoox"/>
</dbReference>
<evidence type="ECO:0000256" key="5">
    <source>
        <dbReference type="ARBA" id="ARBA00023004"/>
    </source>
</evidence>
<evidence type="ECO:0000256" key="4">
    <source>
        <dbReference type="ARBA" id="ARBA00023002"/>
    </source>
</evidence>
<dbReference type="InterPro" id="IPR002401">
    <property type="entry name" value="Cyt_P450_E_grp-I"/>
</dbReference>
<evidence type="ECO:0000256" key="2">
    <source>
        <dbReference type="ARBA" id="ARBA00022617"/>
    </source>
</evidence>
<comment type="cofactor">
    <cofactor evidence="7">
        <name>heme</name>
        <dbReference type="ChEBI" id="CHEBI:30413"/>
    </cofactor>
</comment>
<organism evidence="9 10">
    <name type="scientific">Roseisolibacter agri</name>
    <dbReference type="NCBI Taxonomy" id="2014610"/>
    <lineage>
        <taxon>Bacteria</taxon>
        <taxon>Pseudomonadati</taxon>
        <taxon>Gemmatimonadota</taxon>
        <taxon>Gemmatimonadia</taxon>
        <taxon>Gemmatimonadales</taxon>
        <taxon>Gemmatimonadaceae</taxon>
        <taxon>Roseisolibacter</taxon>
    </lineage>
</organism>
<dbReference type="PRINTS" id="PR00463">
    <property type="entry name" value="EP450I"/>
</dbReference>
<accession>A0AA37VDN9</accession>
<keyword evidence="3 7" id="KW-0479">Metal-binding</keyword>
<dbReference type="CDD" id="cd20620">
    <property type="entry name" value="CYP132-like"/>
    <property type="match status" value="1"/>
</dbReference>
<keyword evidence="5 7" id="KW-0408">Iron</keyword>
<dbReference type="GO" id="GO:0004497">
    <property type="term" value="F:monooxygenase activity"/>
    <property type="evidence" value="ECO:0007669"/>
    <property type="project" value="UniProtKB-KW"/>
</dbReference>
<dbReference type="AlphaFoldDB" id="A0AA37VDN9"/>
<dbReference type="GO" id="GO:0016705">
    <property type="term" value="F:oxidoreductase activity, acting on paired donors, with incorporation or reduction of molecular oxygen"/>
    <property type="evidence" value="ECO:0007669"/>
    <property type="project" value="InterPro"/>
</dbReference>
<dbReference type="PRINTS" id="PR00385">
    <property type="entry name" value="P450"/>
</dbReference>
<evidence type="ECO:0000256" key="3">
    <source>
        <dbReference type="ARBA" id="ARBA00022723"/>
    </source>
</evidence>
<evidence type="ECO:0000313" key="9">
    <source>
        <dbReference type="EMBL" id="GLC23969.1"/>
    </source>
</evidence>
<keyword evidence="6 8" id="KW-0503">Monooxygenase</keyword>
<dbReference type="GO" id="GO:0020037">
    <property type="term" value="F:heme binding"/>
    <property type="evidence" value="ECO:0007669"/>
    <property type="project" value="InterPro"/>
</dbReference>
<evidence type="ECO:0000256" key="7">
    <source>
        <dbReference type="PIRSR" id="PIRSR602401-1"/>
    </source>
</evidence>
<comment type="similarity">
    <text evidence="1 8">Belongs to the cytochrome P450 family.</text>
</comment>
<dbReference type="Pfam" id="PF00067">
    <property type="entry name" value="p450"/>
    <property type="match status" value="1"/>
</dbReference>
<keyword evidence="2 7" id="KW-0349">Heme</keyword>
<dbReference type="PANTHER" id="PTHR24291">
    <property type="entry name" value="CYTOCHROME P450 FAMILY 4"/>
    <property type="match status" value="1"/>
</dbReference>
<feature type="binding site" description="axial binding residue" evidence="7">
    <location>
        <position position="416"/>
    </location>
    <ligand>
        <name>heme</name>
        <dbReference type="ChEBI" id="CHEBI:30413"/>
    </ligand>
    <ligandPart>
        <name>Fe</name>
        <dbReference type="ChEBI" id="CHEBI:18248"/>
    </ligandPart>
</feature>
<dbReference type="EMBL" id="BRXS01000001">
    <property type="protein sequence ID" value="GLC23969.1"/>
    <property type="molecule type" value="Genomic_DNA"/>
</dbReference>
<dbReference type="Proteomes" id="UP001161325">
    <property type="component" value="Unassembled WGS sequence"/>
</dbReference>
<evidence type="ECO:0000256" key="6">
    <source>
        <dbReference type="ARBA" id="ARBA00023033"/>
    </source>
</evidence>
<evidence type="ECO:0000313" key="10">
    <source>
        <dbReference type="Proteomes" id="UP001161325"/>
    </source>
</evidence>